<dbReference type="InterPro" id="IPR006108">
    <property type="entry name" value="3HC_DH_C"/>
</dbReference>
<dbReference type="HOGENOM" id="CLU_009834_2_0_2"/>
<organism evidence="5 6">
    <name type="scientific">Halorhabdus utahensis (strain DSM 12940 / JCM 11049 / AX-2)</name>
    <dbReference type="NCBI Taxonomy" id="519442"/>
    <lineage>
        <taxon>Archaea</taxon>
        <taxon>Methanobacteriati</taxon>
        <taxon>Methanobacteriota</taxon>
        <taxon>Stenosarchaea group</taxon>
        <taxon>Halobacteria</taxon>
        <taxon>Halobacteriales</taxon>
        <taxon>Haloarculaceae</taxon>
        <taxon>Halorhabdus</taxon>
    </lineage>
</organism>
<reference evidence="5 6" key="1">
    <citation type="journal article" date="2009" name="Stand. Genomic Sci.">
        <title>Complete genome sequence of Halorhabdus utahensis type strain (AX-2).</title>
        <authorList>
            <person name="Anderson I."/>
            <person name="Tindall B.J."/>
            <person name="Pomrenke H."/>
            <person name="Goker M."/>
            <person name="Lapidus A."/>
            <person name="Nolan M."/>
            <person name="Copeland A."/>
            <person name="Glavina Del Rio T."/>
            <person name="Chen F."/>
            <person name="Tice H."/>
            <person name="Cheng J.F."/>
            <person name="Lucas S."/>
            <person name="Chertkov O."/>
            <person name="Bruce D."/>
            <person name="Brettin T."/>
            <person name="Detter J.C."/>
            <person name="Han C."/>
            <person name="Goodwin L."/>
            <person name="Land M."/>
            <person name="Hauser L."/>
            <person name="Chang Y.J."/>
            <person name="Jeffries C.D."/>
            <person name="Pitluck S."/>
            <person name="Pati A."/>
            <person name="Mavromatis K."/>
            <person name="Ivanova N."/>
            <person name="Ovchinnikova G."/>
            <person name="Chen A."/>
            <person name="Palaniappan K."/>
            <person name="Chain P."/>
            <person name="Rohde M."/>
            <person name="Bristow J."/>
            <person name="Eisen J.A."/>
            <person name="Markowitz V."/>
            <person name="Hugenholtz P."/>
            <person name="Kyrpides N.C."/>
            <person name="Klenk H.P."/>
        </authorList>
    </citation>
    <scope>NUCLEOTIDE SEQUENCE [LARGE SCALE GENOMIC DNA]</scope>
    <source>
        <strain evidence="6">DSM 12940 / JCM 11049 / AX-2</strain>
    </source>
</reference>
<dbReference type="InterPro" id="IPR008927">
    <property type="entry name" value="6-PGluconate_DH-like_C_sf"/>
</dbReference>
<dbReference type="Pfam" id="PF02737">
    <property type="entry name" value="3HCDH_N"/>
    <property type="match status" value="1"/>
</dbReference>
<proteinExistence type="predicted"/>
<dbReference type="SUPFAM" id="SSF48179">
    <property type="entry name" value="6-phosphogluconate dehydrogenase C-terminal domain-like"/>
    <property type="match status" value="1"/>
</dbReference>
<feature type="domain" description="3-hydroxyacyl-CoA dehydrogenase C-terminal" evidence="3">
    <location>
        <begin position="222"/>
        <end position="317"/>
    </location>
</feature>
<keyword evidence="1" id="KW-0560">Oxidoreductase</keyword>
<evidence type="ECO:0000313" key="5">
    <source>
        <dbReference type="EMBL" id="ACV10636.1"/>
    </source>
</evidence>
<dbReference type="OrthoDB" id="51300at2157"/>
<evidence type="ECO:0000259" key="4">
    <source>
        <dbReference type="Pfam" id="PF02737"/>
    </source>
</evidence>
<dbReference type="Gene3D" id="3.40.50.720">
    <property type="entry name" value="NAD(P)-binding Rossmann-like Domain"/>
    <property type="match status" value="1"/>
</dbReference>
<dbReference type="PANTHER" id="PTHR48075:SF5">
    <property type="entry name" value="3-HYDROXYBUTYRYL-COA DEHYDROGENASE"/>
    <property type="match status" value="1"/>
</dbReference>
<name>C7NS29_HALUD</name>
<dbReference type="PANTHER" id="PTHR48075">
    <property type="entry name" value="3-HYDROXYACYL-COA DEHYDROGENASE FAMILY PROTEIN"/>
    <property type="match status" value="1"/>
</dbReference>
<dbReference type="InterPro" id="IPR036291">
    <property type="entry name" value="NAD(P)-bd_dom_sf"/>
</dbReference>
<evidence type="ECO:0000313" key="6">
    <source>
        <dbReference type="Proteomes" id="UP000002071"/>
    </source>
</evidence>
<dbReference type="Proteomes" id="UP000002071">
    <property type="component" value="Chromosome"/>
</dbReference>
<dbReference type="EMBL" id="CP001687">
    <property type="protein sequence ID" value="ACV10636.1"/>
    <property type="molecule type" value="Genomic_DNA"/>
</dbReference>
<dbReference type="Gene3D" id="1.10.1040.10">
    <property type="entry name" value="N-(1-d-carboxylethyl)-l-norvaline Dehydrogenase, domain 2"/>
    <property type="match status" value="1"/>
</dbReference>
<dbReference type="InterPro" id="IPR013328">
    <property type="entry name" value="6PGD_dom2"/>
</dbReference>
<evidence type="ECO:0000256" key="2">
    <source>
        <dbReference type="SAM" id="MobiDB-lite"/>
    </source>
</evidence>
<keyword evidence="6" id="KW-1185">Reference proteome</keyword>
<evidence type="ECO:0000259" key="3">
    <source>
        <dbReference type="Pfam" id="PF00725"/>
    </source>
</evidence>
<feature type="compositionally biased region" description="Basic and acidic residues" evidence="2">
    <location>
        <begin position="27"/>
        <end position="37"/>
    </location>
</feature>
<dbReference type="STRING" id="519442.Huta_0449"/>
<feature type="region of interest" description="Disordered" evidence="2">
    <location>
        <begin position="27"/>
        <end position="53"/>
    </location>
</feature>
<dbReference type="GO" id="GO:0006631">
    <property type="term" value="P:fatty acid metabolic process"/>
    <property type="evidence" value="ECO:0007669"/>
    <property type="project" value="InterPro"/>
</dbReference>
<feature type="domain" description="3-hydroxyacyl-CoA dehydrogenase NAD binding" evidence="4">
    <location>
        <begin position="57"/>
        <end position="162"/>
    </location>
</feature>
<dbReference type="eggNOG" id="arCOG00250">
    <property type="taxonomic scope" value="Archaea"/>
</dbReference>
<gene>
    <name evidence="5" type="ordered locus">Huta_0449</name>
</gene>
<feature type="region of interest" description="Disordered" evidence="2">
    <location>
        <begin position="308"/>
        <end position="331"/>
    </location>
</feature>
<evidence type="ECO:0000256" key="1">
    <source>
        <dbReference type="ARBA" id="ARBA00023002"/>
    </source>
</evidence>
<dbReference type="Pfam" id="PF00725">
    <property type="entry name" value="3HCDH"/>
    <property type="match status" value="1"/>
</dbReference>
<dbReference type="GeneID" id="8382716"/>
<sequence length="331" mass="34952">MDVAILGTGVVGRRFARASFFCTARAGHTDESTDRSPSEPVTTDSGDPDTTEQFPTVTLYGVDATAVMDTVDVLEETFRERGNPGPADHLERLDGTTDLETAVGDADVAIETRSADLETVRHRLAGVEEGLDDQTILAIHTDVAEPTAAAAALENPERAIGLSIVDGGKARTHNAQSPSGNGDREVIEIVRADQTDDATVDSVSGFLDGLGWTSVVVNDAPGYVSDRLQLALEAEAMRAVEAEVATPAAIDDLVETGFGHAMGPLAAADRAGLDNRLETLEELAVELGERFEPPAILRAKVQAGQLGEKTGSGFREWDDDQPVDETVGTES</sequence>
<dbReference type="GO" id="GO:0016616">
    <property type="term" value="F:oxidoreductase activity, acting on the CH-OH group of donors, NAD or NADP as acceptor"/>
    <property type="evidence" value="ECO:0007669"/>
    <property type="project" value="InterPro"/>
</dbReference>
<dbReference type="KEGG" id="hut:Huta_0449"/>
<dbReference type="AlphaFoldDB" id="C7NS29"/>
<accession>C7NS29</accession>
<dbReference type="SUPFAM" id="SSF51735">
    <property type="entry name" value="NAD(P)-binding Rossmann-fold domains"/>
    <property type="match status" value="1"/>
</dbReference>
<dbReference type="GO" id="GO:0070403">
    <property type="term" value="F:NAD+ binding"/>
    <property type="evidence" value="ECO:0007669"/>
    <property type="project" value="InterPro"/>
</dbReference>
<protein>
    <submittedName>
        <fullName evidence="5">3-hydroxyacyl-CoA dehydrogenase domain protein</fullName>
    </submittedName>
</protein>
<dbReference type="InterPro" id="IPR006176">
    <property type="entry name" value="3-OHacyl-CoA_DH_NAD-bd"/>
</dbReference>
<dbReference type="RefSeq" id="WP_012795513.1">
    <property type="nucleotide sequence ID" value="NC_013158.1"/>
</dbReference>